<keyword evidence="1" id="KW-0812">Transmembrane</keyword>
<evidence type="ECO:0000313" key="4">
    <source>
        <dbReference type="EMBL" id="SCU81312.1"/>
    </source>
</evidence>
<sequence>MSTIINESSKPSCLVIGAGGVGVITTYSLFNAGLSEVSLVVRSDYEHVKQNGYSIESCDYGSISNWRPHHLFKTAHDAAQSGRFFDYIVVTVKNIPDGPKSGTVHEIVRPVVESNHQIDASRITSIMLIQNGLDIEKELLEHFDQNCYKLALLSGVQLIGSTKVGPGKVVQISADRLSVAPFDAVDEIAIERTKLFATMYNNEGHNEVKYENNVKYIRWRKLLYNAVINTTTALTQVDSARCQMLSRESNSTENCLWIPAMKEVIAIAASEGVTIDPKEMEFFLVLAKTFVYKPSMCIDYEKGQLMELEVILGNPLRIARKNGVSAPTLFVIYHLMTILQGKIKERQGIIRFNEKTIKVESVLE</sequence>
<dbReference type="Proteomes" id="UP000191144">
    <property type="component" value="Chromosome B"/>
</dbReference>
<dbReference type="Gene3D" id="3.40.50.720">
    <property type="entry name" value="NAD(P)-binding Rossmann-like Domain"/>
    <property type="match status" value="1"/>
</dbReference>
<dbReference type="PANTHER" id="PTHR21708">
    <property type="entry name" value="PROBABLE 2-DEHYDROPANTOATE 2-REDUCTASE"/>
    <property type="match status" value="1"/>
</dbReference>
<dbReference type="InterPro" id="IPR008927">
    <property type="entry name" value="6-PGluconate_DH-like_C_sf"/>
</dbReference>
<dbReference type="EMBL" id="LT598478">
    <property type="protein sequence ID" value="SCU81312.1"/>
    <property type="molecule type" value="Genomic_DNA"/>
</dbReference>
<dbReference type="GO" id="GO:0005737">
    <property type="term" value="C:cytoplasm"/>
    <property type="evidence" value="ECO:0007669"/>
    <property type="project" value="TreeGrafter"/>
</dbReference>
<dbReference type="InterPro" id="IPR013328">
    <property type="entry name" value="6PGD_dom2"/>
</dbReference>
<dbReference type="Gene3D" id="1.10.1040.10">
    <property type="entry name" value="N-(1-d-carboxylethyl)-l-norvaline Dehydrogenase, domain 2"/>
    <property type="match status" value="1"/>
</dbReference>
<proteinExistence type="predicted"/>
<dbReference type="AlphaFoldDB" id="A0A1G4IW56"/>
<evidence type="ECO:0000256" key="1">
    <source>
        <dbReference type="SAM" id="Phobius"/>
    </source>
</evidence>
<dbReference type="PANTHER" id="PTHR21708:SF30">
    <property type="entry name" value="2-DEHYDROPANTOATE 2-REDUCTASE-RELATED"/>
    <property type="match status" value="1"/>
</dbReference>
<reference evidence="5" key="1">
    <citation type="submission" date="2016-03" db="EMBL/GenBank/DDBJ databases">
        <authorList>
            <person name="Devillers Hugo."/>
        </authorList>
    </citation>
    <scope>NUCLEOTIDE SEQUENCE [LARGE SCALE GENOMIC DNA]</scope>
</reference>
<dbReference type="FunFam" id="1.10.1040.10:FF:000017">
    <property type="entry name" value="2-dehydropantoate 2-reductase"/>
    <property type="match status" value="1"/>
</dbReference>
<organism evidence="4 5">
    <name type="scientific">Lachancea meyersii CBS 8951</name>
    <dbReference type="NCBI Taxonomy" id="1266667"/>
    <lineage>
        <taxon>Eukaryota</taxon>
        <taxon>Fungi</taxon>
        <taxon>Dikarya</taxon>
        <taxon>Ascomycota</taxon>
        <taxon>Saccharomycotina</taxon>
        <taxon>Saccharomycetes</taxon>
        <taxon>Saccharomycetales</taxon>
        <taxon>Saccharomycetaceae</taxon>
        <taxon>Lachancea</taxon>
    </lineage>
</organism>
<gene>
    <name evidence="4" type="ORF">LAME_0B06480G</name>
</gene>
<dbReference type="Pfam" id="PF08546">
    <property type="entry name" value="ApbA_C"/>
    <property type="match status" value="1"/>
</dbReference>
<feature type="domain" description="Ketopantoate reductase N-terminal" evidence="2">
    <location>
        <begin position="14"/>
        <end position="182"/>
    </location>
</feature>
<evidence type="ECO:0000259" key="3">
    <source>
        <dbReference type="Pfam" id="PF08546"/>
    </source>
</evidence>
<feature type="transmembrane region" description="Helical" evidence="1">
    <location>
        <begin position="12"/>
        <end position="30"/>
    </location>
</feature>
<dbReference type="InterPro" id="IPR013752">
    <property type="entry name" value="KPA_reductase"/>
</dbReference>
<dbReference type="InterPro" id="IPR013332">
    <property type="entry name" value="KPR_N"/>
</dbReference>
<dbReference type="OrthoDB" id="3609at2759"/>
<keyword evidence="1" id="KW-0472">Membrane</keyword>
<protein>
    <submittedName>
        <fullName evidence="4">LAME_0B06480g1_1</fullName>
    </submittedName>
</protein>
<feature type="domain" description="Ketopantoate reductase C-terminal" evidence="3">
    <location>
        <begin position="213"/>
        <end position="337"/>
    </location>
</feature>
<dbReference type="InterPro" id="IPR051402">
    <property type="entry name" value="KPR-Related"/>
</dbReference>
<dbReference type="Pfam" id="PF02558">
    <property type="entry name" value="ApbA"/>
    <property type="match status" value="1"/>
</dbReference>
<dbReference type="SUPFAM" id="SSF48179">
    <property type="entry name" value="6-phosphogluconate dehydrogenase C-terminal domain-like"/>
    <property type="match status" value="1"/>
</dbReference>
<evidence type="ECO:0000313" key="5">
    <source>
        <dbReference type="Proteomes" id="UP000191144"/>
    </source>
</evidence>
<accession>A0A1G4IW56</accession>
<name>A0A1G4IW56_9SACH</name>
<keyword evidence="1" id="KW-1133">Transmembrane helix</keyword>
<evidence type="ECO:0000259" key="2">
    <source>
        <dbReference type="Pfam" id="PF02558"/>
    </source>
</evidence>
<keyword evidence="5" id="KW-1185">Reference proteome</keyword>